<dbReference type="PROSITE" id="PS50985">
    <property type="entry name" value="GRAS"/>
    <property type="match status" value="1"/>
</dbReference>
<feature type="compositionally biased region" description="Basic and acidic residues" evidence="4">
    <location>
        <begin position="134"/>
        <end position="143"/>
    </location>
</feature>
<dbReference type="Pfam" id="PF03514">
    <property type="entry name" value="GRAS"/>
    <property type="match status" value="1"/>
</dbReference>
<organism evidence="5 6">
    <name type="scientific">Arabis nemorensis</name>
    <dbReference type="NCBI Taxonomy" id="586526"/>
    <lineage>
        <taxon>Eukaryota</taxon>
        <taxon>Viridiplantae</taxon>
        <taxon>Streptophyta</taxon>
        <taxon>Embryophyta</taxon>
        <taxon>Tracheophyta</taxon>
        <taxon>Spermatophyta</taxon>
        <taxon>Magnoliopsida</taxon>
        <taxon>eudicotyledons</taxon>
        <taxon>Gunneridae</taxon>
        <taxon>Pentapetalae</taxon>
        <taxon>rosids</taxon>
        <taxon>malvids</taxon>
        <taxon>Brassicales</taxon>
        <taxon>Brassicaceae</taxon>
        <taxon>Arabideae</taxon>
        <taxon>Arabis</taxon>
    </lineage>
</organism>
<dbReference type="PANTHER" id="PTHR31636">
    <property type="entry name" value="OSJNBA0084A10.13 PROTEIN-RELATED"/>
    <property type="match status" value="1"/>
</dbReference>
<keyword evidence="1" id="KW-0805">Transcription regulation</keyword>
<evidence type="ECO:0000313" key="6">
    <source>
        <dbReference type="Proteomes" id="UP000489600"/>
    </source>
</evidence>
<proteinExistence type="inferred from homology"/>
<comment type="caution">
    <text evidence="3">Lacks conserved residue(s) required for the propagation of feature annotation.</text>
</comment>
<evidence type="ECO:0000256" key="2">
    <source>
        <dbReference type="ARBA" id="ARBA00023163"/>
    </source>
</evidence>
<gene>
    <name evidence="5" type="ORF">ANE_LOCUS25371</name>
</gene>
<comment type="caution">
    <text evidence="5">The sequence shown here is derived from an EMBL/GenBank/DDBJ whole genome shotgun (WGS) entry which is preliminary data.</text>
</comment>
<evidence type="ECO:0000313" key="5">
    <source>
        <dbReference type="EMBL" id="VVB14927.1"/>
    </source>
</evidence>
<evidence type="ECO:0000256" key="4">
    <source>
        <dbReference type="SAM" id="MobiDB-lite"/>
    </source>
</evidence>
<dbReference type="AlphaFoldDB" id="A0A565CMU9"/>
<sequence>MNFYDSCPYLKFAHFTANQAILEAVATARVVHVIDLGFNQGMQWPALMQALALRVGGPPSFRLTGVGPSNRNKGIQQSGWKLAQLAQACRIRIQSSNHREIIRSRAGNARDPTRIRDPGGKFGFRAPPGFSTTRFDRKAARYG</sequence>
<keyword evidence="2" id="KW-0804">Transcription</keyword>
<keyword evidence="6" id="KW-1185">Reference proteome</keyword>
<dbReference type="OrthoDB" id="1922691at2759"/>
<evidence type="ECO:0000256" key="3">
    <source>
        <dbReference type="PROSITE-ProRule" id="PRU01191"/>
    </source>
</evidence>
<dbReference type="Proteomes" id="UP000489600">
    <property type="component" value="Unassembled WGS sequence"/>
</dbReference>
<dbReference type="InterPro" id="IPR005202">
    <property type="entry name" value="TF_GRAS"/>
</dbReference>
<name>A0A565CMU9_9BRAS</name>
<comment type="similarity">
    <text evidence="3">Belongs to the GRAS family.</text>
</comment>
<feature type="region of interest" description="SAW" evidence="3">
    <location>
        <begin position="117"/>
        <end position="143"/>
    </location>
</feature>
<feature type="region of interest" description="Disordered" evidence="4">
    <location>
        <begin position="106"/>
        <end position="143"/>
    </location>
</feature>
<dbReference type="EMBL" id="CABITT030000008">
    <property type="protein sequence ID" value="VVB14927.1"/>
    <property type="molecule type" value="Genomic_DNA"/>
</dbReference>
<reference evidence="5" key="1">
    <citation type="submission" date="2019-07" db="EMBL/GenBank/DDBJ databases">
        <authorList>
            <person name="Dittberner H."/>
        </authorList>
    </citation>
    <scope>NUCLEOTIDE SEQUENCE [LARGE SCALE GENOMIC DNA]</scope>
</reference>
<protein>
    <submittedName>
        <fullName evidence="5">Uncharacterized protein</fullName>
    </submittedName>
</protein>
<evidence type="ECO:0000256" key="1">
    <source>
        <dbReference type="ARBA" id="ARBA00023015"/>
    </source>
</evidence>
<accession>A0A565CMU9</accession>
<feature type="short sequence motif" description="VHIID" evidence="3">
    <location>
        <begin position="31"/>
        <end position="35"/>
    </location>
</feature>